<proteinExistence type="predicted"/>
<evidence type="ECO:0000313" key="3">
    <source>
        <dbReference type="Proteomes" id="UP000290608"/>
    </source>
</evidence>
<gene>
    <name evidence="2" type="ORF">DSL99_684</name>
</gene>
<keyword evidence="1" id="KW-0812">Transmembrane</keyword>
<evidence type="ECO:0000313" key="2">
    <source>
        <dbReference type="EMBL" id="RXG32904.1"/>
    </source>
</evidence>
<comment type="caution">
    <text evidence="2">The sequence shown here is derived from an EMBL/GenBank/DDBJ whole genome shotgun (WGS) entry which is preliminary data.</text>
</comment>
<dbReference type="Proteomes" id="UP000290608">
    <property type="component" value="Unassembled WGS sequence"/>
</dbReference>
<dbReference type="AlphaFoldDB" id="A0A4Q0PQU8"/>
<organism evidence="2 3">
    <name type="scientific">Leeuwenhoekiella marinoflava</name>
    <dbReference type="NCBI Taxonomy" id="988"/>
    <lineage>
        <taxon>Bacteria</taxon>
        <taxon>Pseudomonadati</taxon>
        <taxon>Bacteroidota</taxon>
        <taxon>Flavobacteriia</taxon>
        <taxon>Flavobacteriales</taxon>
        <taxon>Flavobacteriaceae</taxon>
        <taxon>Leeuwenhoekiella</taxon>
    </lineage>
</organism>
<protein>
    <submittedName>
        <fullName evidence="2">Uncharacterized protein</fullName>
    </submittedName>
</protein>
<dbReference type="EMBL" id="QOVL01000002">
    <property type="protein sequence ID" value="RXG32904.1"/>
    <property type="molecule type" value="Genomic_DNA"/>
</dbReference>
<sequence length="56" mass="6819">MYYIHLKLLIFNVLILILSPVVHVLRKVIAYWFVNDFKIQFRNQLPYSFVSFVIVF</sequence>
<keyword evidence="1" id="KW-1133">Transmembrane helix</keyword>
<feature type="transmembrane region" description="Helical" evidence="1">
    <location>
        <begin position="6"/>
        <end position="25"/>
    </location>
</feature>
<evidence type="ECO:0000256" key="1">
    <source>
        <dbReference type="SAM" id="Phobius"/>
    </source>
</evidence>
<reference evidence="2 3" key="1">
    <citation type="submission" date="2018-07" db="EMBL/GenBank/DDBJ databases">
        <title>Leeuwenhoekiella genomics.</title>
        <authorList>
            <person name="Tahon G."/>
            <person name="Willems A."/>
        </authorList>
    </citation>
    <scope>NUCLEOTIDE SEQUENCE [LARGE SCALE GENOMIC DNA]</scope>
    <source>
        <strain evidence="2 3">LMG 1345</strain>
    </source>
</reference>
<accession>A0A4Q0PQU8</accession>
<keyword evidence="1" id="KW-0472">Membrane</keyword>
<name>A0A4Q0PQU8_9FLAO</name>